<evidence type="ECO:0000256" key="3">
    <source>
        <dbReference type="SAM" id="Phobius"/>
    </source>
</evidence>
<evidence type="ECO:0000313" key="4">
    <source>
        <dbReference type="EMBL" id="MEP1059574.1"/>
    </source>
</evidence>
<sequence length="383" mass="42344">MYQPATLRNSSAQATLPELSQYNRAPSVATARSVATMRSLAATRAIATLQAVPVRPVRQPARSRDSRRLILLIQAGWVGVALLIVACLPAWKADFDQRVQQKTGTTATAPKQKPVPAISPWSSDPSGTQQWLFVGGFDSLVARTVGHAEGTRTPDGRKTRAYYGHTDPGNSVWNLGSFSFQHCREARYNCSTPEQADEHQLQRLQSQYAALQRQATAAKLSLTLPETLNGIDLANQAPLAALGDQGYIDRLVQAKQKGLGGQEAILEARVWSYWHPKKNRWDASGLGNTESNIRHDQKRRLLAIARAMTIAQQQQAGLTDSQRSLNVLKLQPETVNPYAFDSQRSDYLWWDAGYWDAKLHQQPQLLPGDEPAYDQGFANGSHP</sequence>
<keyword evidence="1" id="KW-0175">Coiled coil</keyword>
<dbReference type="Proteomes" id="UP001476950">
    <property type="component" value="Unassembled WGS sequence"/>
</dbReference>
<reference evidence="4 5" key="1">
    <citation type="submission" date="2022-04" db="EMBL/GenBank/DDBJ databases">
        <title>Positive selection, recombination, and allopatry shape intraspecific diversity of widespread and dominant cyanobacteria.</title>
        <authorList>
            <person name="Wei J."/>
            <person name="Shu W."/>
            <person name="Hu C."/>
        </authorList>
    </citation>
    <scope>NUCLEOTIDE SEQUENCE [LARGE SCALE GENOMIC DNA]</scope>
    <source>
        <strain evidence="4 5">AS-A4</strain>
    </source>
</reference>
<proteinExistence type="predicted"/>
<protein>
    <submittedName>
        <fullName evidence="4">Uncharacterized protein</fullName>
    </submittedName>
</protein>
<keyword evidence="5" id="KW-1185">Reference proteome</keyword>
<evidence type="ECO:0000313" key="5">
    <source>
        <dbReference type="Proteomes" id="UP001476950"/>
    </source>
</evidence>
<keyword evidence="3" id="KW-1133">Transmembrane helix</keyword>
<feature type="transmembrane region" description="Helical" evidence="3">
    <location>
        <begin position="69"/>
        <end position="91"/>
    </location>
</feature>
<dbReference type="EMBL" id="JAMPLM010000011">
    <property type="protein sequence ID" value="MEP1059574.1"/>
    <property type="molecule type" value="Genomic_DNA"/>
</dbReference>
<feature type="region of interest" description="Disordered" evidence="2">
    <location>
        <begin position="103"/>
        <end position="123"/>
    </location>
</feature>
<accession>A0ABV0KK35</accession>
<gene>
    <name evidence="4" type="ORF">NDI38_14100</name>
</gene>
<comment type="caution">
    <text evidence="4">The sequence shown here is derived from an EMBL/GenBank/DDBJ whole genome shotgun (WGS) entry which is preliminary data.</text>
</comment>
<evidence type="ECO:0000256" key="1">
    <source>
        <dbReference type="SAM" id="Coils"/>
    </source>
</evidence>
<organism evidence="4 5">
    <name type="scientific">Stenomitos frigidus AS-A4</name>
    <dbReference type="NCBI Taxonomy" id="2933935"/>
    <lineage>
        <taxon>Bacteria</taxon>
        <taxon>Bacillati</taxon>
        <taxon>Cyanobacteriota</taxon>
        <taxon>Cyanophyceae</taxon>
        <taxon>Leptolyngbyales</taxon>
        <taxon>Leptolyngbyaceae</taxon>
        <taxon>Stenomitos</taxon>
    </lineage>
</organism>
<keyword evidence="3" id="KW-0472">Membrane</keyword>
<name>A0ABV0KK35_9CYAN</name>
<keyword evidence="3" id="KW-0812">Transmembrane</keyword>
<feature type="coiled-coil region" evidence="1">
    <location>
        <begin position="194"/>
        <end position="221"/>
    </location>
</feature>
<evidence type="ECO:0000256" key="2">
    <source>
        <dbReference type="SAM" id="MobiDB-lite"/>
    </source>
</evidence>